<evidence type="ECO:0000259" key="8">
    <source>
        <dbReference type="PROSITE" id="PS51085"/>
    </source>
</evidence>
<sequence length="321" mass="34822">MPVQDPPRTEVDLDVVLDGRRPVAEDVVLLTLRRPDGGPFPSWEPGAHVDLVLAPGLVRQYSLCGDPADRSVLQVAVLRERDGRGGSEHVHRRLAEGDRLAVRGPRNHFPLVAADRYLFIAGGIGITPIVPMLAAADASGADWRLVYGGRTRAAMAFRADLERAYGDRVSVRPQDETGLLDLDALLAEPDERTAVYCCGPEPLLAAAEERCAAWPPGALHVERFTPRDDTGPRESFEVELARSGRTLTVPPGKSILQVVEEAGVQVLSSCREGTCGTCETEVLGGEPDHRDSVLTDEERRSGEIMMICVSRARGARLTLDL</sequence>
<evidence type="ECO:0000256" key="1">
    <source>
        <dbReference type="ARBA" id="ARBA00001974"/>
    </source>
</evidence>
<dbReference type="EMBL" id="BAABDO010000058">
    <property type="protein sequence ID" value="GAA4145867.1"/>
    <property type="molecule type" value="Genomic_DNA"/>
</dbReference>
<dbReference type="RefSeq" id="WP_345022779.1">
    <property type="nucleotide sequence ID" value="NZ_BAABDO010000058.1"/>
</dbReference>
<dbReference type="Gene3D" id="2.40.30.10">
    <property type="entry name" value="Translation factors"/>
    <property type="match status" value="1"/>
</dbReference>
<dbReference type="Pfam" id="PF00175">
    <property type="entry name" value="NAD_binding_1"/>
    <property type="match status" value="1"/>
</dbReference>
<dbReference type="PRINTS" id="PR00409">
    <property type="entry name" value="PHDIOXRDTASE"/>
</dbReference>
<dbReference type="InterPro" id="IPR050415">
    <property type="entry name" value="MRET"/>
</dbReference>
<dbReference type="InterPro" id="IPR017938">
    <property type="entry name" value="Riboflavin_synthase-like_b-brl"/>
</dbReference>
<dbReference type="InterPro" id="IPR039261">
    <property type="entry name" value="FNR_nucleotide-bd"/>
</dbReference>
<comment type="cofactor">
    <cofactor evidence="1">
        <name>FAD</name>
        <dbReference type="ChEBI" id="CHEBI:57692"/>
    </cofactor>
</comment>
<dbReference type="InterPro" id="IPR012675">
    <property type="entry name" value="Beta-grasp_dom_sf"/>
</dbReference>
<keyword evidence="3" id="KW-0001">2Fe-2S</keyword>
<dbReference type="InterPro" id="IPR001433">
    <property type="entry name" value="OxRdtase_FAD/NAD-bd"/>
</dbReference>
<dbReference type="PROSITE" id="PS51384">
    <property type="entry name" value="FAD_FR"/>
    <property type="match status" value="1"/>
</dbReference>
<comment type="caution">
    <text evidence="10">The sequence shown here is derived from an EMBL/GenBank/DDBJ whole genome shotgun (WGS) entry which is preliminary data.</text>
</comment>
<dbReference type="SUPFAM" id="SSF52343">
    <property type="entry name" value="Ferredoxin reductase-like, C-terminal NADP-linked domain"/>
    <property type="match status" value="1"/>
</dbReference>
<dbReference type="Gene3D" id="3.40.50.80">
    <property type="entry name" value="Nucleotide-binding domain of ferredoxin-NADP reductase (FNR) module"/>
    <property type="match status" value="1"/>
</dbReference>
<dbReference type="PROSITE" id="PS00197">
    <property type="entry name" value="2FE2S_FER_1"/>
    <property type="match status" value="1"/>
</dbReference>
<dbReference type="InterPro" id="IPR001041">
    <property type="entry name" value="2Fe-2S_ferredoxin-type"/>
</dbReference>
<evidence type="ECO:0000256" key="6">
    <source>
        <dbReference type="ARBA" id="ARBA00023004"/>
    </source>
</evidence>
<keyword evidence="2" id="KW-0285">Flavoprotein</keyword>
<keyword evidence="6" id="KW-0408">Iron</keyword>
<feature type="domain" description="2Fe-2S ferredoxin-type" evidence="8">
    <location>
        <begin position="236"/>
        <end position="321"/>
    </location>
</feature>
<organism evidence="10 11">
    <name type="scientific">Actinomadura keratinilytica</name>
    <dbReference type="NCBI Taxonomy" id="547461"/>
    <lineage>
        <taxon>Bacteria</taxon>
        <taxon>Bacillati</taxon>
        <taxon>Actinomycetota</taxon>
        <taxon>Actinomycetes</taxon>
        <taxon>Streptosporangiales</taxon>
        <taxon>Thermomonosporaceae</taxon>
        <taxon>Actinomadura</taxon>
    </lineage>
</organism>
<accession>A0ABP7Z5E7</accession>
<dbReference type="PANTHER" id="PTHR47354">
    <property type="entry name" value="NADH OXIDOREDUCTASE HCR"/>
    <property type="match status" value="1"/>
</dbReference>
<evidence type="ECO:0000313" key="11">
    <source>
        <dbReference type="Proteomes" id="UP001500266"/>
    </source>
</evidence>
<dbReference type="CDD" id="cd00207">
    <property type="entry name" value="fer2"/>
    <property type="match status" value="1"/>
</dbReference>
<keyword evidence="4" id="KW-0479">Metal-binding</keyword>
<dbReference type="Proteomes" id="UP001500266">
    <property type="component" value="Unassembled WGS sequence"/>
</dbReference>
<dbReference type="PROSITE" id="PS51085">
    <property type="entry name" value="2FE2S_FER_2"/>
    <property type="match status" value="1"/>
</dbReference>
<dbReference type="InterPro" id="IPR036010">
    <property type="entry name" value="2Fe-2S_ferredoxin-like_sf"/>
</dbReference>
<reference evidence="11" key="1">
    <citation type="journal article" date="2019" name="Int. J. Syst. Evol. Microbiol.">
        <title>The Global Catalogue of Microorganisms (GCM) 10K type strain sequencing project: providing services to taxonomists for standard genome sequencing and annotation.</title>
        <authorList>
            <consortium name="The Broad Institute Genomics Platform"/>
            <consortium name="The Broad Institute Genome Sequencing Center for Infectious Disease"/>
            <person name="Wu L."/>
            <person name="Ma J."/>
        </authorList>
    </citation>
    <scope>NUCLEOTIDE SEQUENCE [LARGE SCALE GENOMIC DNA]</scope>
    <source>
        <strain evidence="11">JCM 17316</strain>
    </source>
</reference>
<keyword evidence="5" id="KW-0560">Oxidoreductase</keyword>
<keyword evidence="11" id="KW-1185">Reference proteome</keyword>
<feature type="domain" description="FAD-binding FR-type" evidence="9">
    <location>
        <begin position="10"/>
        <end position="112"/>
    </location>
</feature>
<dbReference type="CDD" id="cd06185">
    <property type="entry name" value="PDR_like"/>
    <property type="match status" value="1"/>
</dbReference>
<dbReference type="InterPro" id="IPR017927">
    <property type="entry name" value="FAD-bd_FR_type"/>
</dbReference>
<dbReference type="Pfam" id="PF00111">
    <property type="entry name" value="Fer2"/>
    <property type="match status" value="1"/>
</dbReference>
<dbReference type="Gene3D" id="3.10.20.30">
    <property type="match status" value="1"/>
</dbReference>
<evidence type="ECO:0000259" key="9">
    <source>
        <dbReference type="PROSITE" id="PS51384"/>
    </source>
</evidence>
<evidence type="ECO:0000256" key="2">
    <source>
        <dbReference type="ARBA" id="ARBA00022630"/>
    </source>
</evidence>
<dbReference type="PANTHER" id="PTHR47354:SF1">
    <property type="entry name" value="CARNITINE MONOOXYGENASE REDUCTASE SUBUNIT"/>
    <property type="match status" value="1"/>
</dbReference>
<protein>
    <submittedName>
        <fullName evidence="10">PDR/VanB family oxidoreductase</fullName>
    </submittedName>
</protein>
<name>A0ABP7Z5E7_9ACTN</name>
<evidence type="ECO:0000256" key="4">
    <source>
        <dbReference type="ARBA" id="ARBA00022723"/>
    </source>
</evidence>
<dbReference type="SUPFAM" id="SSF63380">
    <property type="entry name" value="Riboflavin synthase domain-like"/>
    <property type="match status" value="1"/>
</dbReference>
<evidence type="ECO:0000256" key="3">
    <source>
        <dbReference type="ARBA" id="ARBA00022714"/>
    </source>
</evidence>
<evidence type="ECO:0000313" key="10">
    <source>
        <dbReference type="EMBL" id="GAA4145867.1"/>
    </source>
</evidence>
<proteinExistence type="predicted"/>
<dbReference type="InterPro" id="IPR006058">
    <property type="entry name" value="2Fe2S_fd_BS"/>
</dbReference>
<dbReference type="SUPFAM" id="SSF54292">
    <property type="entry name" value="2Fe-2S ferredoxin-like"/>
    <property type="match status" value="1"/>
</dbReference>
<gene>
    <name evidence="10" type="ORF">GCM10022416_37940</name>
</gene>
<evidence type="ECO:0000256" key="7">
    <source>
        <dbReference type="ARBA" id="ARBA00023014"/>
    </source>
</evidence>
<evidence type="ECO:0000256" key="5">
    <source>
        <dbReference type="ARBA" id="ARBA00023002"/>
    </source>
</evidence>
<keyword evidence="7" id="KW-0411">Iron-sulfur</keyword>